<dbReference type="InterPro" id="IPR006674">
    <property type="entry name" value="HD_domain"/>
</dbReference>
<name>A0A7X2P778_9FIRM</name>
<accession>A0A7X2P778</accession>
<dbReference type="InterPro" id="IPR003607">
    <property type="entry name" value="HD/PDEase_dom"/>
</dbReference>
<keyword evidence="2" id="KW-0378">Hydrolase</keyword>
<dbReference type="CDD" id="cd00077">
    <property type="entry name" value="HDc"/>
    <property type="match status" value="1"/>
</dbReference>
<dbReference type="Pfam" id="PF01966">
    <property type="entry name" value="HD"/>
    <property type="match status" value="1"/>
</dbReference>
<dbReference type="AlphaFoldDB" id="A0A7X2P778"/>
<comment type="caution">
    <text evidence="2">The sequence shown here is derived from an EMBL/GenBank/DDBJ whole genome shotgun (WGS) entry which is preliminary data.</text>
</comment>
<keyword evidence="3" id="KW-1185">Reference proteome</keyword>
<protein>
    <submittedName>
        <fullName evidence="2">Phosphohydrolase</fullName>
    </submittedName>
</protein>
<organism evidence="2 3">
    <name type="scientific">Bilifractor porci</name>
    <dbReference type="NCBI Taxonomy" id="2606636"/>
    <lineage>
        <taxon>Bacteria</taxon>
        <taxon>Bacillati</taxon>
        <taxon>Bacillota</taxon>
        <taxon>Clostridia</taxon>
        <taxon>Lachnospirales</taxon>
        <taxon>Lachnospiraceae</taxon>
        <taxon>Bilifractor</taxon>
    </lineage>
</organism>
<gene>
    <name evidence="2" type="ORF">FYJ60_01935</name>
</gene>
<reference evidence="2 3" key="1">
    <citation type="submission" date="2019-08" db="EMBL/GenBank/DDBJ databases">
        <title>In-depth cultivation of the pig gut microbiome towards novel bacterial diversity and tailored functional studies.</title>
        <authorList>
            <person name="Wylensek D."/>
            <person name="Hitch T.C.A."/>
            <person name="Clavel T."/>
        </authorList>
    </citation>
    <scope>NUCLEOTIDE SEQUENCE [LARGE SCALE GENOMIC DNA]</scope>
    <source>
        <strain evidence="2 3">Oil+RF-744-WCA-WT-13</strain>
    </source>
</reference>
<dbReference type="GO" id="GO:0016787">
    <property type="term" value="F:hydrolase activity"/>
    <property type="evidence" value="ECO:0007669"/>
    <property type="project" value="UniProtKB-KW"/>
</dbReference>
<evidence type="ECO:0000313" key="3">
    <source>
        <dbReference type="Proteomes" id="UP000466864"/>
    </source>
</evidence>
<proteinExistence type="predicted"/>
<dbReference type="EMBL" id="VUMV01000001">
    <property type="protein sequence ID" value="MST81096.1"/>
    <property type="molecule type" value="Genomic_DNA"/>
</dbReference>
<evidence type="ECO:0000313" key="2">
    <source>
        <dbReference type="EMBL" id="MST81096.1"/>
    </source>
</evidence>
<evidence type="ECO:0000259" key="1">
    <source>
        <dbReference type="Pfam" id="PF01966"/>
    </source>
</evidence>
<feature type="domain" description="HD" evidence="1">
    <location>
        <begin position="27"/>
        <end position="117"/>
    </location>
</feature>
<dbReference type="Proteomes" id="UP000466864">
    <property type="component" value="Unassembled WGS sequence"/>
</dbReference>
<dbReference type="RefSeq" id="WP_154456890.1">
    <property type="nucleotide sequence ID" value="NZ_VUMV01000001.1"/>
</dbReference>
<dbReference type="Gene3D" id="1.10.3210.10">
    <property type="entry name" value="Hypothetical protein af1432"/>
    <property type="match status" value="1"/>
</dbReference>
<dbReference type="SUPFAM" id="SSF109604">
    <property type="entry name" value="HD-domain/PDEase-like"/>
    <property type="match status" value="1"/>
</dbReference>
<sequence>MENSEKQERLNTLFLKMIAFDEGDPKRIQHFVKVHSFAKLIGELEKLDARTLYTLEAAAYLHDIGIRIAEEKFGRNDGKLQEQEGPEPAGKLMRECGFEEEVISRVQYLIAHHHTYQGIDGQDYQILVEADFLVNLYEDGASEKAVRTAGEKIFRTAAGTDILKKMFRISD</sequence>